<keyword evidence="3 7" id="KW-0547">Nucleotide-binding</keyword>
<dbReference type="UniPathway" id="UPA00556"/>
<dbReference type="PROSITE" id="PS00455">
    <property type="entry name" value="AMP_BINDING"/>
    <property type="match status" value="1"/>
</dbReference>
<feature type="domain" description="AMP-binding enzyme C-terminal" evidence="9">
    <location>
        <begin position="431"/>
        <end position="496"/>
    </location>
</feature>
<dbReference type="RefSeq" id="WP_057800068.1">
    <property type="nucleotide sequence ID" value="NZ_BJZZ01000027.1"/>
</dbReference>
<organism evidence="10 11">
    <name type="scientific">Pediococcus argentinicus</name>
    <dbReference type="NCBI Taxonomy" id="480391"/>
    <lineage>
        <taxon>Bacteria</taxon>
        <taxon>Bacillati</taxon>
        <taxon>Bacillota</taxon>
        <taxon>Bacilli</taxon>
        <taxon>Lactobacillales</taxon>
        <taxon>Lactobacillaceae</taxon>
        <taxon>Pediococcus</taxon>
    </lineage>
</organism>
<evidence type="ECO:0000256" key="2">
    <source>
        <dbReference type="ARBA" id="ARBA00022598"/>
    </source>
</evidence>
<name>A0A0R2NL26_9LACO</name>
<dbReference type="InterPro" id="IPR000873">
    <property type="entry name" value="AMP-dep_synth/lig_dom"/>
</dbReference>
<dbReference type="PATRIC" id="fig|480391.4.peg.895"/>
<dbReference type="Proteomes" id="UP000051249">
    <property type="component" value="Unassembled WGS sequence"/>
</dbReference>
<evidence type="ECO:0000256" key="4">
    <source>
        <dbReference type="ARBA" id="ARBA00022840"/>
    </source>
</evidence>
<dbReference type="InterPro" id="IPR045851">
    <property type="entry name" value="AMP-bd_C_sf"/>
</dbReference>
<dbReference type="GO" id="GO:0005524">
    <property type="term" value="F:ATP binding"/>
    <property type="evidence" value="ECO:0007669"/>
    <property type="project" value="UniProtKB-KW"/>
</dbReference>
<dbReference type="GO" id="GO:0070395">
    <property type="term" value="P:lipoteichoic acid biosynthetic process"/>
    <property type="evidence" value="ECO:0007669"/>
    <property type="project" value="UniProtKB-UniRule"/>
</dbReference>
<accession>A0A0R2NL26</accession>
<keyword evidence="1 7" id="KW-0963">Cytoplasm</keyword>
<dbReference type="Pfam" id="PF00501">
    <property type="entry name" value="AMP-binding"/>
    <property type="match status" value="1"/>
</dbReference>
<dbReference type="Gene3D" id="3.30.300.30">
    <property type="match status" value="1"/>
</dbReference>
<feature type="domain" description="AMP-dependent synthetase/ligase" evidence="8">
    <location>
        <begin position="13"/>
        <end position="362"/>
    </location>
</feature>
<dbReference type="InterPro" id="IPR020845">
    <property type="entry name" value="AMP-binding_CS"/>
</dbReference>
<reference evidence="10 11" key="1">
    <citation type="journal article" date="2015" name="Genome Announc.">
        <title>Expanding the biotechnology potential of lactobacilli through comparative genomics of 213 strains and associated genera.</title>
        <authorList>
            <person name="Sun Z."/>
            <person name="Harris H.M."/>
            <person name="McCann A."/>
            <person name="Guo C."/>
            <person name="Argimon S."/>
            <person name="Zhang W."/>
            <person name="Yang X."/>
            <person name="Jeffery I.B."/>
            <person name="Cooney J.C."/>
            <person name="Kagawa T.F."/>
            <person name="Liu W."/>
            <person name="Song Y."/>
            <person name="Salvetti E."/>
            <person name="Wrobel A."/>
            <person name="Rasinkangas P."/>
            <person name="Parkhill J."/>
            <person name="Rea M.C."/>
            <person name="O'Sullivan O."/>
            <person name="Ritari J."/>
            <person name="Douillard F.P."/>
            <person name="Paul Ross R."/>
            <person name="Yang R."/>
            <person name="Briner A.E."/>
            <person name="Felis G.E."/>
            <person name="de Vos W.M."/>
            <person name="Barrangou R."/>
            <person name="Klaenhammer T.R."/>
            <person name="Caufield P.W."/>
            <person name="Cui Y."/>
            <person name="Zhang H."/>
            <person name="O'Toole P.W."/>
        </authorList>
    </citation>
    <scope>NUCLEOTIDE SEQUENCE [LARGE SCALE GENOMIC DNA]</scope>
    <source>
        <strain evidence="10 11">DSM 23026</strain>
    </source>
</reference>
<feature type="binding site" evidence="7">
    <location>
        <position position="385"/>
    </location>
    <ligand>
        <name>ATP</name>
        <dbReference type="ChEBI" id="CHEBI:30616"/>
    </ligand>
</feature>
<dbReference type="NCBIfam" id="TIGR01733">
    <property type="entry name" value="AA-adenyl-dom"/>
    <property type="match status" value="1"/>
</dbReference>
<dbReference type="GO" id="GO:0047473">
    <property type="term" value="F:D-alanine [D-alanyl carrier protein] ligase activity"/>
    <property type="evidence" value="ECO:0007669"/>
    <property type="project" value="UniProtKB-UniRule"/>
</dbReference>
<dbReference type="EC" id="6.2.1.54" evidence="7"/>
<dbReference type="InterPro" id="IPR010071">
    <property type="entry name" value="AA_adenyl_dom"/>
</dbReference>
<dbReference type="PANTHER" id="PTHR45398:SF1">
    <property type="entry name" value="ENZYME, PUTATIVE (JCVI)-RELATED"/>
    <property type="match status" value="1"/>
</dbReference>
<keyword evidence="4 7" id="KW-0067">ATP-binding</keyword>
<feature type="binding site" evidence="7">
    <location>
        <begin position="294"/>
        <end position="299"/>
    </location>
    <ligand>
        <name>ATP</name>
        <dbReference type="ChEBI" id="CHEBI:30616"/>
    </ligand>
</feature>
<dbReference type="NCBIfam" id="TIGR01734">
    <property type="entry name" value="D-ala-DACP-lig"/>
    <property type="match status" value="1"/>
</dbReference>
<protein>
    <recommendedName>
        <fullName evidence="7">D-alanine--D-alanyl carrier protein ligase</fullName>
        <shortName evidence="7">DCL</shortName>
        <ecNumber evidence="7">6.2.1.54</ecNumber>
    </recommendedName>
    <alternativeName>
        <fullName evidence="7">D-alanine--poly(phosphoribitol) ligase subunit 1</fullName>
    </alternativeName>
    <alternativeName>
        <fullName evidence="7">D-alanine-activating enzyme</fullName>
        <shortName evidence="7">DAE</shortName>
    </alternativeName>
</protein>
<dbReference type="FunFam" id="3.30.300.30:FF:000012">
    <property type="entry name" value="D-alanine--D-alanyl carrier protein ligase"/>
    <property type="match status" value="1"/>
</dbReference>
<evidence type="ECO:0000313" key="10">
    <source>
        <dbReference type="EMBL" id="KRO23674.1"/>
    </source>
</evidence>
<dbReference type="InterPro" id="IPR025110">
    <property type="entry name" value="AMP-bd_C"/>
</dbReference>
<dbReference type="InterPro" id="IPR044507">
    <property type="entry name" value="DltA-like"/>
</dbReference>
<gene>
    <name evidence="7" type="primary">dltA</name>
    <name evidence="10" type="ORF">IV88_GL000883</name>
</gene>
<feature type="binding site" evidence="7">
    <location>
        <begin position="397"/>
        <end position="400"/>
    </location>
    <ligand>
        <name>ATP</name>
        <dbReference type="ChEBI" id="CHEBI:30616"/>
    </ligand>
</feature>
<feature type="binding site" evidence="7">
    <location>
        <position position="199"/>
    </location>
    <ligand>
        <name>D-alanine</name>
        <dbReference type="ChEBI" id="CHEBI:57416"/>
    </ligand>
</feature>
<evidence type="ECO:0000256" key="6">
    <source>
        <dbReference type="ARBA" id="ARBA00061336"/>
    </source>
</evidence>
<keyword evidence="11" id="KW-1185">Reference proteome</keyword>
<dbReference type="AlphaFoldDB" id="A0A0R2NL26"/>
<dbReference type="CDD" id="cd05945">
    <property type="entry name" value="DltA"/>
    <property type="match status" value="1"/>
</dbReference>
<evidence type="ECO:0000259" key="9">
    <source>
        <dbReference type="Pfam" id="PF13193"/>
    </source>
</evidence>
<comment type="catalytic activity">
    <reaction evidence="7">
        <text>holo-[D-alanyl-carrier protein] + D-alanine + ATP = D-alanyl-[D-alanyl-carrier protein] + AMP + diphosphate</text>
        <dbReference type="Rhea" id="RHEA:55132"/>
        <dbReference type="Rhea" id="RHEA-COMP:14102"/>
        <dbReference type="Rhea" id="RHEA-COMP:14103"/>
        <dbReference type="ChEBI" id="CHEBI:30616"/>
        <dbReference type="ChEBI" id="CHEBI:33019"/>
        <dbReference type="ChEBI" id="CHEBI:57416"/>
        <dbReference type="ChEBI" id="CHEBI:64479"/>
        <dbReference type="ChEBI" id="CHEBI:138620"/>
        <dbReference type="ChEBI" id="CHEBI:456215"/>
        <dbReference type="EC" id="6.2.1.54"/>
    </reaction>
</comment>
<evidence type="ECO:0000313" key="11">
    <source>
        <dbReference type="Proteomes" id="UP000051249"/>
    </source>
</evidence>
<evidence type="ECO:0000256" key="7">
    <source>
        <dbReference type="HAMAP-Rule" id="MF_00593"/>
    </source>
</evidence>
<comment type="similarity">
    <text evidence="6 7">Belongs to the ATP-dependent AMP-binding enzyme family. DltA subfamily.</text>
</comment>
<dbReference type="EMBL" id="JQCQ01000028">
    <property type="protein sequence ID" value="KRO23674.1"/>
    <property type="molecule type" value="Genomic_DNA"/>
</dbReference>
<comment type="subcellular location">
    <subcellularLocation>
        <location evidence="7">Cytoplasm</location>
    </subcellularLocation>
</comment>
<comment type="pathway">
    <text evidence="7">Cell wall biogenesis; lipoteichoic acid biosynthesis.</text>
</comment>
<evidence type="ECO:0000256" key="5">
    <source>
        <dbReference type="ARBA" id="ARBA00054605"/>
    </source>
</evidence>
<sequence length="508" mass="56545">MSNITDVIKTIDQVATAEPSRVAYDYLGQTNTYADLKELSDNLASKIVAMDLEEGAPIMVYGAQTFEVIATFLGVVKSGHAYIPVDQHSPAERLEMIQQIAKPAACIAVEDLPISLGDLPILEGSDLQDALHTKGAISADHFVSGDDNYYIIFTSGTTGMPKGVQISHDNLLSFVNWEVNDFALPEHPVSLSQPPYSFDLSVMDLYPTLVMGGTLKAVPKQVTDNFKELFEMLPKLGLNVWVSTPSFMDICLLQPTFDAEHMPGLTRFLFCGEELTHTTAQNLKKRFPDAMIFNTYGPTEATVAVTAVDINEDILAKYDRLPIGKAKEDTLIYISDENDEAVENGTEGELIISGPSVSKGYLNNPEKTEKAFFERDGKRAYRSGDLAVMDESEMIFYRGRTDFQIKLHGYRIELEEVNHHLSNNSLIKQGISVPKYDKDHKVAQLMAYVVPEENDFETPIKLTVAIKEELKDNMMEYMIPNRFIFVDSLPQTANGKIDIKKVISEANS</sequence>
<feature type="binding site" evidence="7">
    <location>
        <position position="496"/>
    </location>
    <ligand>
        <name>ATP</name>
        <dbReference type="ChEBI" id="CHEBI:30616"/>
    </ligand>
</feature>
<evidence type="ECO:0000256" key="3">
    <source>
        <dbReference type="ARBA" id="ARBA00022741"/>
    </source>
</evidence>
<dbReference type="NCBIfam" id="NF003417">
    <property type="entry name" value="PRK04813.1"/>
    <property type="match status" value="1"/>
</dbReference>
<dbReference type="PANTHER" id="PTHR45398">
    <property type="match status" value="1"/>
</dbReference>
<dbReference type="HAMAP" id="MF_00593">
    <property type="entry name" value="DltA"/>
    <property type="match status" value="1"/>
</dbReference>
<dbReference type="SUPFAM" id="SSF56801">
    <property type="entry name" value="Acetyl-CoA synthetase-like"/>
    <property type="match status" value="1"/>
</dbReference>
<proteinExistence type="inferred from homology"/>
<dbReference type="InterPro" id="IPR010072">
    <property type="entry name" value="DltA"/>
</dbReference>
<feature type="binding site" evidence="7">
    <location>
        <position position="496"/>
    </location>
    <ligand>
        <name>D-alanine</name>
        <dbReference type="ChEBI" id="CHEBI:57416"/>
    </ligand>
</feature>
<dbReference type="InterPro" id="IPR042099">
    <property type="entry name" value="ANL_N_sf"/>
</dbReference>
<dbReference type="GO" id="GO:0005737">
    <property type="term" value="C:cytoplasm"/>
    <property type="evidence" value="ECO:0007669"/>
    <property type="project" value="UniProtKB-SubCell"/>
</dbReference>
<dbReference type="Pfam" id="PF13193">
    <property type="entry name" value="AMP-binding_C"/>
    <property type="match status" value="1"/>
</dbReference>
<feature type="binding site" evidence="7">
    <location>
        <position position="303"/>
    </location>
    <ligand>
        <name>D-alanine</name>
        <dbReference type="ChEBI" id="CHEBI:57416"/>
    </ligand>
</feature>
<dbReference type="Gene3D" id="3.40.50.12780">
    <property type="entry name" value="N-terminal domain of ligase-like"/>
    <property type="match status" value="1"/>
</dbReference>
<evidence type="ECO:0000256" key="1">
    <source>
        <dbReference type="ARBA" id="ARBA00022490"/>
    </source>
</evidence>
<keyword evidence="2 7" id="KW-0436">Ligase</keyword>
<dbReference type="OrthoDB" id="9765680at2"/>
<comment type="caution">
    <text evidence="10">The sequence shown here is derived from an EMBL/GenBank/DDBJ whole genome shotgun (WGS) entry which is preliminary data.</text>
</comment>
<feature type="binding site" evidence="7">
    <location>
        <begin position="154"/>
        <end position="155"/>
    </location>
    <ligand>
        <name>ATP</name>
        <dbReference type="ChEBI" id="CHEBI:30616"/>
    </ligand>
</feature>
<evidence type="ECO:0000259" key="8">
    <source>
        <dbReference type="Pfam" id="PF00501"/>
    </source>
</evidence>
<comment type="function">
    <text evidence="5 7">Catalyzes the first step in the D-alanylation of lipoteichoic acid (LTA), the activation of D-alanine and its transfer onto the D-alanyl carrier protein (Dcp) DltC. In an ATP-dependent two-step reaction, forms a high energy D-alanyl-AMP intermediate, followed by transfer of the D-alanyl residue as a thiol ester to the phosphopantheinyl prosthetic group of the Dcp. D-alanylation of LTA plays an important role in modulating the properties of the cell wall in Gram-positive bacteria, influencing the net charge of the cell wall.</text>
</comment>